<keyword evidence="1" id="KW-0472">Membrane</keyword>
<dbReference type="OrthoDB" id="1700484at2"/>
<dbReference type="UniPathway" id="UPA00556"/>
<dbReference type="STRING" id="2756.BFR44_09485"/>
<dbReference type="GO" id="GO:0070395">
    <property type="term" value="P:lipoteichoic acid biosynthetic process"/>
    <property type="evidence" value="ECO:0007669"/>
    <property type="project" value="UniProtKB-UniRule"/>
</dbReference>
<proteinExistence type="inferred from homology"/>
<dbReference type="NCBIfam" id="TIGR04092">
    <property type="entry name" value="LTA_DltD"/>
    <property type="match status" value="1"/>
</dbReference>
<accession>A0A291KH91</accession>
<organism evidence="2 3">
    <name type="scientific">Brochothrix thermosphacta</name>
    <name type="common">Microbacterium thermosphactum</name>
    <dbReference type="NCBI Taxonomy" id="2756"/>
    <lineage>
        <taxon>Bacteria</taxon>
        <taxon>Bacillati</taxon>
        <taxon>Bacillota</taxon>
        <taxon>Bacilli</taxon>
        <taxon>Bacillales</taxon>
        <taxon>Listeriaceae</taxon>
        <taxon>Brochothrix</taxon>
    </lineage>
</organism>
<dbReference type="RefSeq" id="WP_081312112.1">
    <property type="nucleotide sequence ID" value="NZ_CP023483.1"/>
</dbReference>
<name>A0A291KH91_BROTH</name>
<dbReference type="Proteomes" id="UP000243591">
    <property type="component" value="Chromosome"/>
</dbReference>
<evidence type="ECO:0000313" key="2">
    <source>
        <dbReference type="EMBL" id="ATF26288.1"/>
    </source>
</evidence>
<dbReference type="InterPro" id="IPR023896">
    <property type="entry name" value="LTA_DltD"/>
</dbReference>
<dbReference type="PANTHER" id="PTHR40039">
    <property type="entry name" value="PROTEIN DLTD"/>
    <property type="match status" value="1"/>
</dbReference>
<keyword evidence="3" id="KW-1185">Reference proteome</keyword>
<dbReference type="PIRSF" id="PIRSF021438">
    <property type="entry name" value="DltD"/>
    <property type="match status" value="1"/>
</dbReference>
<dbReference type="GO" id="GO:0005886">
    <property type="term" value="C:plasma membrane"/>
    <property type="evidence" value="ECO:0007669"/>
    <property type="project" value="UniProtKB-UniRule"/>
</dbReference>
<comment type="similarity">
    <text evidence="1">Belongs to the DltD family.</text>
</comment>
<evidence type="ECO:0000313" key="3">
    <source>
        <dbReference type="Proteomes" id="UP000243591"/>
    </source>
</evidence>
<protein>
    <recommendedName>
        <fullName evidence="1">Protein DltD</fullName>
    </recommendedName>
</protein>
<dbReference type="AlphaFoldDB" id="A0A291KH91"/>
<reference evidence="2 3" key="1">
    <citation type="submission" date="2017-09" db="EMBL/GenBank/DDBJ databases">
        <title>Complete Genome Sequences of Two Strains of the Meat Spoilage Bacterium Brochothrix thermosphacta Isolated from Ground Chicken.</title>
        <authorList>
            <person name="Paoli G.C."/>
            <person name="Wijey C."/>
            <person name="Chen C.-Y."/>
            <person name="Nguyen L."/>
            <person name="Yan X."/>
            <person name="Irwin P.L."/>
        </authorList>
    </citation>
    <scope>NUCLEOTIDE SEQUENCE [LARGE SCALE GENOMIC DNA]</scope>
    <source>
        <strain evidence="2 3">BI</strain>
    </source>
</reference>
<sequence length="414" mass="47895">MKRKLIMAIGPVIVAVVLLVAVFTLPMFEGKITHETLKNAAVVSQVKVKRSDSIYRAAMKDPQFIPFFGSSELQRYDAFHPDALADKYKRDYIPFLIGHAGTESLDHYLTMQAMGDSLNNKKMVFFVSPQWFVKKGVSKGAFNANFSTLHAIDFINNTNINETERRYVAKRILHYGSTKADTIITNALENISNGDELTMIQKKYIAAKRVILEKNKDVIGNHIPDNSWDILNKQEKNLPETYNAQSLDRRAFEIAQKGTSNNEFCIKNSFYTKHIEQNLERLNGSQKHFSYLQSPEYADFQVVLQELARQNVDVQFVVTPVNSKWREYTQLSQEMLDEFSTKIDHQITSQGFKVIDLTKKGTEPYYMQDTIHLGWRGWVDLDTKIKPFLEDKKTNTPHYKIDSYFMSKEWQQKK</sequence>
<comment type="pathway">
    <text evidence="1">Cell wall biogenesis; lipoteichoic acid biosynthesis.</text>
</comment>
<keyword evidence="1" id="KW-1003">Cell membrane</keyword>
<dbReference type="PANTHER" id="PTHR40039:SF1">
    <property type="entry name" value="PROTEIN DLTD"/>
    <property type="match status" value="1"/>
</dbReference>
<dbReference type="Pfam" id="PF04914">
    <property type="entry name" value="DltD"/>
    <property type="match status" value="1"/>
</dbReference>
<dbReference type="InterPro" id="IPR006998">
    <property type="entry name" value="DltD"/>
</dbReference>
<dbReference type="KEGG" id="bths:CNY62_07810"/>
<dbReference type="EMBL" id="CP023483">
    <property type="protein sequence ID" value="ATF26288.1"/>
    <property type="molecule type" value="Genomic_DNA"/>
</dbReference>
<evidence type="ECO:0000256" key="1">
    <source>
        <dbReference type="PIRNR" id="PIRNR021438"/>
    </source>
</evidence>
<gene>
    <name evidence="2" type="primary">dltD</name>
    <name evidence="2" type="ORF">CNY62_07810</name>
</gene>